<comment type="similarity">
    <text evidence="2 6">Belongs to the ABC-3 integral membrane protein family.</text>
</comment>
<dbReference type="PANTHER" id="PTHR30477:SF0">
    <property type="entry name" value="METAL TRANSPORT SYSTEM MEMBRANE PROTEIN TM_0125-RELATED"/>
    <property type="match status" value="1"/>
</dbReference>
<keyword evidence="4 8" id="KW-1133">Transmembrane helix</keyword>
<feature type="transmembrane region" description="Helical" evidence="8">
    <location>
        <begin position="16"/>
        <end position="35"/>
    </location>
</feature>
<dbReference type="InterPro" id="IPR037294">
    <property type="entry name" value="ABC_BtuC-like"/>
</dbReference>
<evidence type="ECO:0000256" key="2">
    <source>
        <dbReference type="ARBA" id="ARBA00008034"/>
    </source>
</evidence>
<keyword evidence="6" id="KW-0813">Transport</keyword>
<dbReference type="RefSeq" id="WP_035297847.1">
    <property type="nucleotide sequence ID" value="NZ_AP023354.1"/>
</dbReference>
<evidence type="ECO:0000256" key="8">
    <source>
        <dbReference type="SAM" id="Phobius"/>
    </source>
</evidence>
<sequence length="317" mass="31981">MSALAAVFSHDYLREAFLAGTFVALAAGLVGYLLVLRAQVFTADALSHVSFTGALAALALGLDLRAGLFATTVLVAVGMAAAGRRGKPDDVAIGGAFAWVLGLGVLLLTVYTTRRSAGNGAASVTVLFGSVFGIGHGRAITAAAIGLGVCLLLALVARPLIFASLDETVAAVRGVPVRLLGFGFLALTAVAAAEATQVVGSLLILGLVAAPAGAAARLVGNPYRAMPLSGALAVGSVWLGLTVSSLLPVLPPSFAILAVASALLLAALAADRLRHRWSARSHPAAGGHCAQPPPARLRHAPVRDRPSCVDTSRLAGR</sequence>
<keyword evidence="10" id="KW-1185">Reference proteome</keyword>
<feature type="transmembrane region" description="Helical" evidence="8">
    <location>
        <begin position="253"/>
        <end position="270"/>
    </location>
</feature>
<feature type="transmembrane region" description="Helical" evidence="8">
    <location>
        <begin position="226"/>
        <end position="247"/>
    </location>
</feature>
<dbReference type="EMBL" id="AP023354">
    <property type="protein sequence ID" value="BCJ29422.1"/>
    <property type="molecule type" value="Genomic_DNA"/>
</dbReference>
<gene>
    <name evidence="9" type="ORF">Asera_35300</name>
</gene>
<dbReference type="Pfam" id="PF00950">
    <property type="entry name" value="ABC-3"/>
    <property type="match status" value="1"/>
</dbReference>
<dbReference type="GO" id="GO:0043190">
    <property type="term" value="C:ATP-binding cassette (ABC) transporter complex"/>
    <property type="evidence" value="ECO:0007669"/>
    <property type="project" value="InterPro"/>
</dbReference>
<evidence type="ECO:0000256" key="7">
    <source>
        <dbReference type="SAM" id="MobiDB-lite"/>
    </source>
</evidence>
<evidence type="ECO:0000256" key="4">
    <source>
        <dbReference type="ARBA" id="ARBA00022989"/>
    </source>
</evidence>
<feature type="transmembrane region" description="Helical" evidence="8">
    <location>
        <begin position="175"/>
        <end position="193"/>
    </location>
</feature>
<evidence type="ECO:0000256" key="3">
    <source>
        <dbReference type="ARBA" id="ARBA00022692"/>
    </source>
</evidence>
<feature type="transmembrane region" description="Helical" evidence="8">
    <location>
        <begin position="140"/>
        <end position="163"/>
    </location>
</feature>
<keyword evidence="3 6" id="KW-0812">Transmembrane</keyword>
<dbReference type="PANTHER" id="PTHR30477">
    <property type="entry name" value="ABC-TRANSPORTER METAL-BINDING PROTEIN"/>
    <property type="match status" value="1"/>
</dbReference>
<accession>A0A810L459</accession>
<name>A0A810L459_9ACTN</name>
<comment type="subcellular location">
    <subcellularLocation>
        <location evidence="6">Cell membrane</location>
        <topology evidence="6">Multi-pass membrane protein</topology>
    </subcellularLocation>
    <subcellularLocation>
        <location evidence="1">Membrane</location>
        <topology evidence="1">Multi-pass membrane protein</topology>
    </subcellularLocation>
</comment>
<dbReference type="Proteomes" id="UP000680750">
    <property type="component" value="Chromosome"/>
</dbReference>
<feature type="transmembrane region" description="Helical" evidence="8">
    <location>
        <begin position="117"/>
        <end position="134"/>
    </location>
</feature>
<feature type="transmembrane region" description="Helical" evidence="8">
    <location>
        <begin position="199"/>
        <end position="219"/>
    </location>
</feature>
<proteinExistence type="inferred from homology"/>
<feature type="transmembrane region" description="Helical" evidence="8">
    <location>
        <begin position="91"/>
        <end position="110"/>
    </location>
</feature>
<evidence type="ECO:0000256" key="6">
    <source>
        <dbReference type="RuleBase" id="RU003943"/>
    </source>
</evidence>
<feature type="transmembrane region" description="Helical" evidence="8">
    <location>
        <begin position="55"/>
        <end position="79"/>
    </location>
</feature>
<dbReference type="KEGG" id="aser:Asera_35300"/>
<organism evidence="9 10">
    <name type="scientific">Actinocatenispora sera</name>
    <dbReference type="NCBI Taxonomy" id="390989"/>
    <lineage>
        <taxon>Bacteria</taxon>
        <taxon>Bacillati</taxon>
        <taxon>Actinomycetota</taxon>
        <taxon>Actinomycetes</taxon>
        <taxon>Micromonosporales</taxon>
        <taxon>Micromonosporaceae</taxon>
        <taxon>Actinocatenispora</taxon>
    </lineage>
</organism>
<evidence type="ECO:0000313" key="10">
    <source>
        <dbReference type="Proteomes" id="UP000680750"/>
    </source>
</evidence>
<protein>
    <submittedName>
        <fullName evidence="9">ABC transporter permease</fullName>
    </submittedName>
</protein>
<reference evidence="9" key="1">
    <citation type="submission" date="2020-08" db="EMBL/GenBank/DDBJ databases">
        <title>Whole genome shotgun sequence of Actinocatenispora sera NBRC 101916.</title>
        <authorList>
            <person name="Komaki H."/>
            <person name="Tamura T."/>
        </authorList>
    </citation>
    <scope>NUCLEOTIDE SEQUENCE</scope>
    <source>
        <strain evidence="9">NBRC 101916</strain>
    </source>
</reference>
<evidence type="ECO:0000256" key="1">
    <source>
        <dbReference type="ARBA" id="ARBA00004141"/>
    </source>
</evidence>
<dbReference type="OrthoDB" id="2375762at2"/>
<dbReference type="InterPro" id="IPR001626">
    <property type="entry name" value="ABC_TroCD"/>
</dbReference>
<dbReference type="GO" id="GO:0010043">
    <property type="term" value="P:response to zinc ion"/>
    <property type="evidence" value="ECO:0007669"/>
    <property type="project" value="TreeGrafter"/>
</dbReference>
<feature type="region of interest" description="Disordered" evidence="7">
    <location>
        <begin position="282"/>
        <end position="317"/>
    </location>
</feature>
<dbReference type="GO" id="GO:0055085">
    <property type="term" value="P:transmembrane transport"/>
    <property type="evidence" value="ECO:0007669"/>
    <property type="project" value="InterPro"/>
</dbReference>
<dbReference type="Gene3D" id="1.10.3470.10">
    <property type="entry name" value="ABC transporter involved in vitamin B12 uptake, BtuC"/>
    <property type="match status" value="1"/>
</dbReference>
<dbReference type="SUPFAM" id="SSF81345">
    <property type="entry name" value="ABC transporter involved in vitamin B12 uptake, BtuC"/>
    <property type="match status" value="1"/>
</dbReference>
<evidence type="ECO:0000313" key="9">
    <source>
        <dbReference type="EMBL" id="BCJ29422.1"/>
    </source>
</evidence>
<keyword evidence="5 8" id="KW-0472">Membrane</keyword>
<dbReference type="AlphaFoldDB" id="A0A810L459"/>
<evidence type="ECO:0000256" key="5">
    <source>
        <dbReference type="ARBA" id="ARBA00023136"/>
    </source>
</evidence>